<gene>
    <name evidence="3" type="ORF">AVDCRST_MAG64-343</name>
</gene>
<dbReference type="InterPro" id="IPR050879">
    <property type="entry name" value="Acyltransferase_3"/>
</dbReference>
<dbReference type="PANTHER" id="PTHR23028:SF53">
    <property type="entry name" value="ACYL_TRANSF_3 DOMAIN-CONTAINING PROTEIN"/>
    <property type="match status" value="1"/>
</dbReference>
<dbReference type="GO" id="GO:0016747">
    <property type="term" value="F:acyltransferase activity, transferring groups other than amino-acyl groups"/>
    <property type="evidence" value="ECO:0007669"/>
    <property type="project" value="InterPro"/>
</dbReference>
<feature type="transmembrane region" description="Helical" evidence="1">
    <location>
        <begin position="187"/>
        <end position="220"/>
    </location>
</feature>
<keyword evidence="1" id="KW-0812">Transmembrane</keyword>
<feature type="transmembrane region" description="Helical" evidence="1">
    <location>
        <begin position="303"/>
        <end position="323"/>
    </location>
</feature>
<dbReference type="GO" id="GO:0000271">
    <property type="term" value="P:polysaccharide biosynthetic process"/>
    <property type="evidence" value="ECO:0007669"/>
    <property type="project" value="TreeGrafter"/>
</dbReference>
<dbReference type="InterPro" id="IPR002656">
    <property type="entry name" value="Acyl_transf_3_dom"/>
</dbReference>
<evidence type="ECO:0000259" key="2">
    <source>
        <dbReference type="Pfam" id="PF01757"/>
    </source>
</evidence>
<name>A0A6J4N3B2_9BACT</name>
<keyword evidence="1" id="KW-1133">Transmembrane helix</keyword>
<dbReference type="GO" id="GO:0016020">
    <property type="term" value="C:membrane"/>
    <property type="evidence" value="ECO:0007669"/>
    <property type="project" value="TreeGrafter"/>
</dbReference>
<keyword evidence="1" id="KW-0472">Membrane</keyword>
<accession>A0A6J4N3B2</accession>
<feature type="domain" description="Acyltransferase 3" evidence="2">
    <location>
        <begin position="44"/>
        <end position="389"/>
    </location>
</feature>
<organism evidence="3">
    <name type="scientific">uncultured Phycisphaerae bacterium</name>
    <dbReference type="NCBI Taxonomy" id="904963"/>
    <lineage>
        <taxon>Bacteria</taxon>
        <taxon>Pseudomonadati</taxon>
        <taxon>Planctomycetota</taxon>
        <taxon>Phycisphaerae</taxon>
        <taxon>environmental samples</taxon>
    </lineage>
</organism>
<dbReference type="Pfam" id="PF01757">
    <property type="entry name" value="Acyl_transf_3"/>
    <property type="match status" value="1"/>
</dbReference>
<feature type="transmembrane region" description="Helical" evidence="1">
    <location>
        <begin position="83"/>
        <end position="105"/>
    </location>
</feature>
<dbReference type="AlphaFoldDB" id="A0A6J4N3B2"/>
<evidence type="ECO:0000313" key="3">
    <source>
        <dbReference type="EMBL" id="CAA9376696.1"/>
    </source>
</evidence>
<reference evidence="3" key="1">
    <citation type="submission" date="2020-02" db="EMBL/GenBank/DDBJ databases">
        <authorList>
            <person name="Meier V. D."/>
        </authorList>
    </citation>
    <scope>NUCLEOTIDE SEQUENCE</scope>
    <source>
        <strain evidence="3">AVDCRST_MAG64</strain>
    </source>
</reference>
<proteinExistence type="predicted"/>
<protein>
    <recommendedName>
        <fullName evidence="2">Acyltransferase 3 domain-containing protein</fullName>
    </recommendedName>
</protein>
<feature type="transmembrane region" description="Helical" evidence="1">
    <location>
        <begin position="43"/>
        <end position="63"/>
    </location>
</feature>
<feature type="transmembrane region" description="Helical" evidence="1">
    <location>
        <begin position="232"/>
        <end position="254"/>
    </location>
</feature>
<feature type="transmembrane region" description="Helical" evidence="1">
    <location>
        <begin position="266"/>
        <end position="283"/>
    </location>
</feature>
<dbReference type="EMBL" id="CADCUQ010000092">
    <property type="protein sequence ID" value="CAA9376696.1"/>
    <property type="molecule type" value="Genomic_DNA"/>
</dbReference>
<dbReference type="PANTHER" id="PTHR23028">
    <property type="entry name" value="ACETYLTRANSFERASE"/>
    <property type="match status" value="1"/>
</dbReference>
<feature type="transmembrane region" description="Helical" evidence="1">
    <location>
        <begin position="126"/>
        <end position="146"/>
    </location>
</feature>
<evidence type="ECO:0000256" key="1">
    <source>
        <dbReference type="SAM" id="Phobius"/>
    </source>
</evidence>
<sequence>MSSLSVPTPAAAEPTPVVPAPAVPAVAAAAPAERAKTRRSVHIPALDGVRGLAILLVLVFHFSQSGYSNQATGVRLAVQKLTGAGWVGVDLFFVLSGFLITSILCEAVGTRGYFKNFYMRRALRIFPLYFGALIVAFGVIPLLFGWQPRYAEVYRNQWALWLYVQNFVAIDWRAFSHFWSLAVEEHFYLVWPAVVFFLGRRGSIAACLLMIVTALAVRIYRARYFPDLAHETYIWTICRMDSLAIGSLLALAVGGVATDLRRFARFAPWVLVAAAIGCGVLFRKHGSFSYVHQGIQAVGYTTVALGSAALLVMAVNAAPGGLLGRVFNAGGLRFLGKYSYGIYVFHNVVQHYMFDHVPIKGLQPLVGGSFWAAYGLYALIATGVSIGLALLSWHVYEKHFLKLKRFFEYRAPTLEGFRPNEPVSAGRP</sequence>
<feature type="transmembrane region" description="Helical" evidence="1">
    <location>
        <begin position="374"/>
        <end position="396"/>
    </location>
</feature>